<dbReference type="Proteomes" id="UP001178461">
    <property type="component" value="Chromosome 2"/>
</dbReference>
<gene>
    <name evidence="2" type="ORF">PODLI_1B011557</name>
</gene>
<evidence type="ECO:0000313" key="3">
    <source>
        <dbReference type="Proteomes" id="UP001178461"/>
    </source>
</evidence>
<sequence length="117" mass="12572">MCPRHPTRRIRPSGHRTFSPFSLCFTWSSQRRADLFLSASSALAQPSLGRLCASSPRSGPPCPPGAAAAGLPSRPRHPLSLALLPSFSPRDWCGKSRLKSFFCVARRARAAGLVAAT</sequence>
<feature type="region of interest" description="Disordered" evidence="1">
    <location>
        <begin position="52"/>
        <end position="73"/>
    </location>
</feature>
<evidence type="ECO:0000256" key="1">
    <source>
        <dbReference type="SAM" id="MobiDB-lite"/>
    </source>
</evidence>
<dbReference type="EMBL" id="OX395127">
    <property type="protein sequence ID" value="CAI5767357.1"/>
    <property type="molecule type" value="Genomic_DNA"/>
</dbReference>
<evidence type="ECO:0000313" key="2">
    <source>
        <dbReference type="EMBL" id="CAI5767357.1"/>
    </source>
</evidence>
<dbReference type="AlphaFoldDB" id="A0AA35JWE0"/>
<proteinExistence type="predicted"/>
<name>A0AA35JWE0_9SAUR</name>
<accession>A0AA35JWE0</accession>
<organism evidence="2 3">
    <name type="scientific">Podarcis lilfordi</name>
    <name type="common">Lilford's wall lizard</name>
    <dbReference type="NCBI Taxonomy" id="74358"/>
    <lineage>
        <taxon>Eukaryota</taxon>
        <taxon>Metazoa</taxon>
        <taxon>Chordata</taxon>
        <taxon>Craniata</taxon>
        <taxon>Vertebrata</taxon>
        <taxon>Euteleostomi</taxon>
        <taxon>Lepidosauria</taxon>
        <taxon>Squamata</taxon>
        <taxon>Bifurcata</taxon>
        <taxon>Unidentata</taxon>
        <taxon>Episquamata</taxon>
        <taxon>Laterata</taxon>
        <taxon>Lacertibaenia</taxon>
        <taxon>Lacertidae</taxon>
        <taxon>Podarcis</taxon>
    </lineage>
</organism>
<protein>
    <submittedName>
        <fullName evidence="2">Uncharacterized protein</fullName>
    </submittedName>
</protein>
<reference evidence="2" key="1">
    <citation type="submission" date="2022-12" db="EMBL/GenBank/DDBJ databases">
        <authorList>
            <person name="Alioto T."/>
            <person name="Alioto T."/>
            <person name="Gomez Garrido J."/>
        </authorList>
    </citation>
    <scope>NUCLEOTIDE SEQUENCE</scope>
</reference>
<keyword evidence="3" id="KW-1185">Reference proteome</keyword>